<proteinExistence type="predicted"/>
<name>A0A1X0R3G6_RHIZD</name>
<organism evidence="2">
    <name type="scientific">Rhizopus microsporus var. microsporus</name>
    <dbReference type="NCBI Taxonomy" id="86635"/>
    <lineage>
        <taxon>Eukaryota</taxon>
        <taxon>Fungi</taxon>
        <taxon>Fungi incertae sedis</taxon>
        <taxon>Mucoromycota</taxon>
        <taxon>Mucoromycotina</taxon>
        <taxon>Mucoromycetes</taxon>
        <taxon>Mucorales</taxon>
        <taxon>Mucorineae</taxon>
        <taxon>Rhizopodaceae</taxon>
        <taxon>Rhizopus</taxon>
    </lineage>
</organism>
<gene>
    <name evidence="2" type="ORF">BCV72DRAFT_328348</name>
</gene>
<dbReference type="VEuPathDB" id="FungiDB:BCV72DRAFT_328348"/>
<dbReference type="AlphaFoldDB" id="A0A1X0R3G6"/>
<feature type="compositionally biased region" description="Acidic residues" evidence="1">
    <location>
        <begin position="8"/>
        <end position="28"/>
    </location>
</feature>
<evidence type="ECO:0000313" key="2">
    <source>
        <dbReference type="EMBL" id="ORE06573.1"/>
    </source>
</evidence>
<evidence type="ECO:0000256" key="1">
    <source>
        <dbReference type="SAM" id="MobiDB-lite"/>
    </source>
</evidence>
<reference evidence="2" key="1">
    <citation type="journal article" date="2016" name="Proc. Natl. Acad. Sci. U.S.A.">
        <title>Lipid metabolic changes in an early divergent fungus govern the establishment of a mutualistic symbiosis with endobacteria.</title>
        <authorList>
            <person name="Lastovetsky O.A."/>
            <person name="Gaspar M.L."/>
            <person name="Mondo S.J."/>
            <person name="LaButti K.M."/>
            <person name="Sandor L."/>
            <person name="Grigoriev I.V."/>
            <person name="Henry S.A."/>
            <person name="Pawlowska T.E."/>
        </authorList>
    </citation>
    <scope>NUCLEOTIDE SEQUENCE [LARGE SCALE GENOMIC DNA]</scope>
    <source>
        <strain evidence="2">ATCC 52814</strain>
    </source>
</reference>
<dbReference type="OrthoDB" id="2209929at2759"/>
<dbReference type="Proteomes" id="UP000242414">
    <property type="component" value="Unassembled WGS sequence"/>
</dbReference>
<accession>A0A1X0R3G6</accession>
<feature type="region of interest" description="Disordered" evidence="1">
    <location>
        <begin position="1"/>
        <end position="33"/>
    </location>
</feature>
<dbReference type="EMBL" id="KV921920">
    <property type="protein sequence ID" value="ORE06573.1"/>
    <property type="molecule type" value="Genomic_DNA"/>
</dbReference>
<sequence length="167" mass="19135">MTNREITSDNDMDTSSDDDMEVTEEGETENDHFNLSKEWAEKIKQTGNSLSCVHEFMDADAPEKINENSFGDVFIFAESMSLKKKNKTPVAKTRGSYRKFSGINLYTAQNYVKTYNNDSQKRLPGTYNKPCGRSCSKLTKEHSKFFVDYVKKNTTAVLDELKLKLRN</sequence>
<protein>
    <submittedName>
        <fullName evidence="2">Uncharacterized protein</fullName>
    </submittedName>
</protein>